<name>A0A7S6ZVA5_9GAMM</name>
<evidence type="ECO:0000256" key="2">
    <source>
        <dbReference type="ARBA" id="ARBA00019403"/>
    </source>
</evidence>
<dbReference type="Gene3D" id="3.40.470.10">
    <property type="entry name" value="Uracil-DNA glycosylase-like domain"/>
    <property type="match status" value="1"/>
</dbReference>
<evidence type="ECO:0000259" key="11">
    <source>
        <dbReference type="SMART" id="SM00986"/>
    </source>
</evidence>
<dbReference type="NCBIfam" id="TIGR03914">
    <property type="entry name" value="UDG_fam_dom"/>
    <property type="match status" value="1"/>
</dbReference>
<dbReference type="Proteomes" id="UP000593932">
    <property type="component" value="Chromosome"/>
</dbReference>
<dbReference type="RefSeq" id="WP_194035490.1">
    <property type="nucleotide sequence ID" value="NZ_CP063657.1"/>
</dbReference>
<dbReference type="EMBL" id="CP063657">
    <property type="protein sequence ID" value="QOW23012.1"/>
    <property type="molecule type" value="Genomic_DNA"/>
</dbReference>
<dbReference type="PANTHER" id="PTHR33693">
    <property type="entry name" value="TYPE-5 URACIL-DNA GLYCOSYLASE"/>
    <property type="match status" value="1"/>
</dbReference>
<evidence type="ECO:0000256" key="3">
    <source>
        <dbReference type="ARBA" id="ARBA00022485"/>
    </source>
</evidence>
<keyword evidence="9" id="KW-0234">DNA repair</keyword>
<reference evidence="12 13" key="1">
    <citation type="submission" date="2020-10" db="EMBL/GenBank/DDBJ databases">
        <title>complete genome sequencing of Lysobacter sp. H23M41.</title>
        <authorList>
            <person name="Bae J.-W."/>
            <person name="Lee S.-Y."/>
        </authorList>
    </citation>
    <scope>NUCLEOTIDE SEQUENCE [LARGE SCALE GENOMIC DNA]</scope>
    <source>
        <strain evidence="12 13">H23M41</strain>
    </source>
</reference>
<dbReference type="InterPro" id="IPR051536">
    <property type="entry name" value="UDG_Type-4/5"/>
</dbReference>
<sequence length="468" mass="51658">MVRTQMEPGWCLDAWRGQARAALAAGVPPEDLQWDGGAQQGLLGAPLPDAPEAGTGLVVPGRFIELAGAVLCHRDPNRHGLLYRLLWRIVKGERRLLERATDPDVVAASALAAAVRRDTHKMKAFVRFRQIREGEEAYVAWFEPDHWILDRVAPFFAKRFAGMRWAILTPYRSVRWDGAALDFGPGGVRADAPAEDAREDLWLTYYANIFNPARLNPTIMRQEMPQKYWKGLPEAALLPSLLREAGSRVRDMAEREAQQPRRRIPARPTPASVDVGSLAEAPAQAADCRRCPLWEPATQTVWGEGPEDARLMFIGEQPGDAEDLTGRPFVGPAGALLDRAFADATIDRAAAYLTNAVKHFRFEQRGKVRLHKRPDAGHVRACHVWLQQELATVRPDTVVCLGATAAAAVFGNAFKLTQERGRWHTLGNGVRAMATVHPAWVLRQPPAARESAYRGLVADLLSLSSGGP</sequence>
<evidence type="ECO:0000256" key="4">
    <source>
        <dbReference type="ARBA" id="ARBA00022723"/>
    </source>
</evidence>
<keyword evidence="5" id="KW-0227">DNA damage</keyword>
<gene>
    <name evidence="12" type="ORF">INQ42_05495</name>
</gene>
<dbReference type="CDD" id="cd10030">
    <property type="entry name" value="UDG-F4_TTUDGA_SPO1dp_like"/>
    <property type="match status" value="1"/>
</dbReference>
<dbReference type="Pfam" id="PF03167">
    <property type="entry name" value="UDG"/>
    <property type="match status" value="1"/>
</dbReference>
<dbReference type="NCBIfam" id="TIGR03915">
    <property type="entry name" value="SAM_7_link_chp"/>
    <property type="match status" value="1"/>
</dbReference>
<feature type="domain" description="Uracil-DNA glycosylase-like" evidence="11">
    <location>
        <begin position="302"/>
        <end position="461"/>
    </location>
</feature>
<dbReference type="SMART" id="SM00987">
    <property type="entry name" value="UreE_C"/>
    <property type="match status" value="1"/>
</dbReference>
<accession>A0A7S6ZVA5</accession>
<comment type="similarity">
    <text evidence="1">Belongs to the uracil-DNA glycosylase (UDG) superfamily. Type 4 (UDGa) family.</text>
</comment>
<protein>
    <recommendedName>
        <fullName evidence="2">Type-4 uracil-DNA glycosylase</fullName>
    </recommendedName>
</protein>
<dbReference type="SUPFAM" id="SSF52141">
    <property type="entry name" value="Uracil-DNA glycosylase-like"/>
    <property type="match status" value="1"/>
</dbReference>
<evidence type="ECO:0000256" key="5">
    <source>
        <dbReference type="ARBA" id="ARBA00022763"/>
    </source>
</evidence>
<evidence type="ECO:0000256" key="8">
    <source>
        <dbReference type="ARBA" id="ARBA00023014"/>
    </source>
</evidence>
<keyword evidence="8" id="KW-0411">Iron-sulfur</keyword>
<dbReference type="InterPro" id="IPR023875">
    <property type="entry name" value="DNA_repair_put"/>
</dbReference>
<proteinExistence type="inferred from homology"/>
<dbReference type="InterPro" id="IPR005273">
    <property type="entry name" value="Ura-DNA_glyco_family4"/>
</dbReference>
<dbReference type="NCBIfam" id="TIGR00758">
    <property type="entry name" value="UDG_fam4"/>
    <property type="match status" value="1"/>
</dbReference>
<feature type="region of interest" description="Disordered" evidence="10">
    <location>
        <begin position="254"/>
        <end position="274"/>
    </location>
</feature>
<dbReference type="InterPro" id="IPR036895">
    <property type="entry name" value="Uracil-DNA_glycosylase-like_sf"/>
</dbReference>
<dbReference type="InterPro" id="IPR005122">
    <property type="entry name" value="Uracil-DNA_glycosylase-like"/>
</dbReference>
<evidence type="ECO:0000313" key="13">
    <source>
        <dbReference type="Proteomes" id="UP000593932"/>
    </source>
</evidence>
<dbReference type="SMART" id="SM00986">
    <property type="entry name" value="UDG"/>
    <property type="match status" value="1"/>
</dbReference>
<keyword evidence="6" id="KW-0378">Hydrolase</keyword>
<keyword evidence="4" id="KW-0479">Metal-binding</keyword>
<evidence type="ECO:0000256" key="6">
    <source>
        <dbReference type="ARBA" id="ARBA00022801"/>
    </source>
</evidence>
<dbReference type="PANTHER" id="PTHR33693:SF9">
    <property type="entry name" value="TYPE-4 URACIL-DNA GLYCOSYLASE"/>
    <property type="match status" value="1"/>
</dbReference>
<organism evidence="12 13">
    <name type="scientific">Novilysobacter avium</name>
    <dbReference type="NCBI Taxonomy" id="2781023"/>
    <lineage>
        <taxon>Bacteria</taxon>
        <taxon>Pseudomonadati</taxon>
        <taxon>Pseudomonadota</taxon>
        <taxon>Gammaproteobacteria</taxon>
        <taxon>Lysobacterales</taxon>
        <taxon>Lysobacteraceae</taxon>
        <taxon>Novilysobacter</taxon>
    </lineage>
</organism>
<evidence type="ECO:0000256" key="10">
    <source>
        <dbReference type="SAM" id="MobiDB-lite"/>
    </source>
</evidence>
<keyword evidence="3" id="KW-0004">4Fe-4S</keyword>
<evidence type="ECO:0000256" key="1">
    <source>
        <dbReference type="ARBA" id="ARBA00006521"/>
    </source>
</evidence>
<evidence type="ECO:0000313" key="12">
    <source>
        <dbReference type="EMBL" id="QOW23012.1"/>
    </source>
</evidence>
<keyword evidence="7" id="KW-0408">Iron</keyword>
<keyword evidence="13" id="KW-1185">Reference proteome</keyword>
<evidence type="ECO:0000256" key="7">
    <source>
        <dbReference type="ARBA" id="ARBA00023004"/>
    </source>
</evidence>
<dbReference type="Pfam" id="PF13566">
    <property type="entry name" value="DUF4130"/>
    <property type="match status" value="1"/>
</dbReference>
<evidence type="ECO:0000256" key="9">
    <source>
        <dbReference type="ARBA" id="ARBA00023204"/>
    </source>
</evidence>
<dbReference type="InterPro" id="IPR025404">
    <property type="entry name" value="DUF4130"/>
</dbReference>